<keyword evidence="6" id="KW-1185">Reference proteome</keyword>
<name>A0ABS2N6B2_9BACI</name>
<dbReference type="Proteomes" id="UP001296943">
    <property type="component" value="Unassembled WGS sequence"/>
</dbReference>
<sequence>MPNQNMQNQNQMQSGAQMPQNMGNQTISHNHGAHEMMDTHELLGGLIGALEQYQLYNQHIQDQELKDILQRQTSFMTQLYNTMVESFQTGQDPTVPTQQYNMQQSNEVTYGVQAGQPKKPKQSVSEFTDECFSSFMLGHTKGLASSLTMAAVEMNHPVLRRILADSVPNMIEMSYELFLYQNKHGYYQVPQLNPQDMNVMVQAYTKAPQQGMH</sequence>
<dbReference type="Gene3D" id="1.20.1260.10">
    <property type="match status" value="1"/>
</dbReference>
<comment type="similarity">
    <text evidence="3">Belongs to the CotF family.</text>
</comment>
<dbReference type="PANTHER" id="PTHR39183">
    <property type="entry name" value="SPORE COAT PROTEIN F-LIKE PROTEIN YHCQ"/>
    <property type="match status" value="1"/>
</dbReference>
<accession>A0ABS2N6B2</accession>
<evidence type="ECO:0000256" key="1">
    <source>
        <dbReference type="ARBA" id="ARBA00022969"/>
    </source>
</evidence>
<comment type="caution">
    <text evidence="5">The sequence shown here is derived from an EMBL/GenBank/DDBJ whole genome shotgun (WGS) entry which is preliminary data.</text>
</comment>
<organism evidence="5 6">
    <name type="scientific">Aquibacillus albus</name>
    <dbReference type="NCBI Taxonomy" id="1168171"/>
    <lineage>
        <taxon>Bacteria</taxon>
        <taxon>Bacillati</taxon>
        <taxon>Bacillota</taxon>
        <taxon>Bacilli</taxon>
        <taxon>Bacillales</taxon>
        <taxon>Bacillaceae</taxon>
        <taxon>Aquibacillus</taxon>
    </lineage>
</organism>
<feature type="compositionally biased region" description="Polar residues" evidence="4">
    <location>
        <begin position="14"/>
        <end position="29"/>
    </location>
</feature>
<evidence type="ECO:0000313" key="6">
    <source>
        <dbReference type="Proteomes" id="UP001296943"/>
    </source>
</evidence>
<comment type="subcellular location">
    <subcellularLocation>
        <location evidence="2">Spore coat</location>
    </subcellularLocation>
</comment>
<protein>
    <submittedName>
        <fullName evidence="5">Spore coat protein CotF</fullName>
    </submittedName>
</protein>
<dbReference type="Pfam" id="PF07875">
    <property type="entry name" value="Coat_F"/>
    <property type="match status" value="1"/>
</dbReference>
<proteinExistence type="inferred from homology"/>
<dbReference type="InterPro" id="IPR012347">
    <property type="entry name" value="Ferritin-like"/>
</dbReference>
<evidence type="ECO:0000256" key="4">
    <source>
        <dbReference type="SAM" id="MobiDB-lite"/>
    </source>
</evidence>
<evidence type="ECO:0000256" key="3">
    <source>
        <dbReference type="ARBA" id="ARBA00024344"/>
    </source>
</evidence>
<feature type="compositionally biased region" description="Low complexity" evidence="4">
    <location>
        <begin position="1"/>
        <end position="13"/>
    </location>
</feature>
<dbReference type="EMBL" id="JAFBDR010000041">
    <property type="protein sequence ID" value="MBM7573672.1"/>
    <property type="molecule type" value="Genomic_DNA"/>
</dbReference>
<feature type="region of interest" description="Disordered" evidence="4">
    <location>
        <begin position="1"/>
        <end position="29"/>
    </location>
</feature>
<dbReference type="PANTHER" id="PTHR39183:SF1">
    <property type="entry name" value="SPORE COAT PROTEIN F-LIKE PROTEIN YHCQ"/>
    <property type="match status" value="1"/>
</dbReference>
<keyword evidence="5" id="KW-0946">Virion</keyword>
<keyword evidence="5" id="KW-0167">Capsid protein</keyword>
<reference evidence="5 6" key="1">
    <citation type="submission" date="2021-01" db="EMBL/GenBank/DDBJ databases">
        <title>Genomic Encyclopedia of Type Strains, Phase IV (KMG-IV): sequencing the most valuable type-strain genomes for metagenomic binning, comparative biology and taxonomic classification.</title>
        <authorList>
            <person name="Goeker M."/>
        </authorList>
    </citation>
    <scope>NUCLEOTIDE SEQUENCE [LARGE SCALE GENOMIC DNA]</scope>
    <source>
        <strain evidence="5 6">DSM 23711</strain>
    </source>
</reference>
<evidence type="ECO:0000256" key="2">
    <source>
        <dbReference type="ARBA" id="ARBA00024325"/>
    </source>
</evidence>
<gene>
    <name evidence="5" type="ORF">JOC48_004241</name>
</gene>
<dbReference type="InterPro" id="IPR012851">
    <property type="entry name" value="Spore_coat_CotF-like"/>
</dbReference>
<keyword evidence="1" id="KW-0749">Sporulation</keyword>
<evidence type="ECO:0000313" key="5">
    <source>
        <dbReference type="EMBL" id="MBM7573672.1"/>
    </source>
</evidence>